<dbReference type="InterPro" id="IPR036249">
    <property type="entry name" value="Thioredoxin-like_sf"/>
</dbReference>
<gene>
    <name evidence="2" type="ORF">WA026_001426</name>
</gene>
<feature type="domain" description="Spermatogenesis-associated protein 20-like TRX" evidence="1">
    <location>
        <begin position="19"/>
        <end position="175"/>
    </location>
</feature>
<evidence type="ECO:0000259" key="1">
    <source>
        <dbReference type="Pfam" id="PF03190"/>
    </source>
</evidence>
<proteinExistence type="predicted"/>
<dbReference type="InterPro" id="IPR012341">
    <property type="entry name" value="6hp_glycosidase-like_sf"/>
</dbReference>
<evidence type="ECO:0000313" key="2">
    <source>
        <dbReference type="EMBL" id="KAK9883237.1"/>
    </source>
</evidence>
<reference evidence="2 3" key="1">
    <citation type="submission" date="2023-03" db="EMBL/GenBank/DDBJ databases">
        <title>Genome insight into feeding habits of ladybird beetles.</title>
        <authorList>
            <person name="Li H.-S."/>
            <person name="Huang Y.-H."/>
            <person name="Pang H."/>
        </authorList>
    </citation>
    <scope>NUCLEOTIDE SEQUENCE [LARGE SCALE GENOMIC DNA]</scope>
    <source>
        <strain evidence="2">SYSU_2023b</strain>
        <tissue evidence="2">Whole body</tissue>
    </source>
</reference>
<dbReference type="CDD" id="cd02955">
    <property type="entry name" value="SSP411"/>
    <property type="match status" value="1"/>
</dbReference>
<dbReference type="Gene3D" id="3.40.30.10">
    <property type="entry name" value="Glutaredoxin"/>
    <property type="match status" value="1"/>
</dbReference>
<comment type="caution">
    <text evidence="2">The sequence shown here is derived from an EMBL/GenBank/DDBJ whole genome shotgun (WGS) entry which is preliminary data.</text>
</comment>
<keyword evidence="3" id="KW-1185">Reference proteome</keyword>
<dbReference type="Pfam" id="PF03190">
    <property type="entry name" value="Thioredox_DsbH"/>
    <property type="match status" value="1"/>
</dbReference>
<dbReference type="EMBL" id="JARQZJ010000091">
    <property type="protein sequence ID" value="KAK9883237.1"/>
    <property type="molecule type" value="Genomic_DNA"/>
</dbReference>
<dbReference type="SUPFAM" id="SSF48208">
    <property type="entry name" value="Six-hairpin glycosidases"/>
    <property type="match status" value="1"/>
</dbReference>
<dbReference type="PIRSF" id="PIRSF006402">
    <property type="entry name" value="UCP006402_thioredoxin"/>
    <property type="match status" value="1"/>
</dbReference>
<dbReference type="AlphaFoldDB" id="A0AAW1URX7"/>
<dbReference type="SUPFAM" id="SSF52833">
    <property type="entry name" value="Thioredoxin-like"/>
    <property type="match status" value="1"/>
</dbReference>
<dbReference type="Proteomes" id="UP001431783">
    <property type="component" value="Unassembled WGS sequence"/>
</dbReference>
<organism evidence="2 3">
    <name type="scientific">Henosepilachna vigintioctopunctata</name>
    <dbReference type="NCBI Taxonomy" id="420089"/>
    <lineage>
        <taxon>Eukaryota</taxon>
        <taxon>Metazoa</taxon>
        <taxon>Ecdysozoa</taxon>
        <taxon>Arthropoda</taxon>
        <taxon>Hexapoda</taxon>
        <taxon>Insecta</taxon>
        <taxon>Pterygota</taxon>
        <taxon>Neoptera</taxon>
        <taxon>Endopterygota</taxon>
        <taxon>Coleoptera</taxon>
        <taxon>Polyphaga</taxon>
        <taxon>Cucujiformia</taxon>
        <taxon>Coccinelloidea</taxon>
        <taxon>Coccinellidae</taxon>
        <taxon>Epilachninae</taxon>
        <taxon>Epilachnini</taxon>
        <taxon>Henosepilachna</taxon>
    </lineage>
</organism>
<name>A0AAW1URX7_9CUCU</name>
<dbReference type="Gene3D" id="1.50.10.10">
    <property type="match status" value="1"/>
</dbReference>
<dbReference type="PANTHER" id="PTHR42899:SF1">
    <property type="entry name" value="SPERMATOGENESIS-ASSOCIATED PROTEIN 20"/>
    <property type="match status" value="1"/>
</dbReference>
<dbReference type="GO" id="GO:0005975">
    <property type="term" value="P:carbohydrate metabolic process"/>
    <property type="evidence" value="ECO:0007669"/>
    <property type="project" value="InterPro"/>
</dbReference>
<dbReference type="PANTHER" id="PTHR42899">
    <property type="entry name" value="SPERMATOGENESIS-ASSOCIATED PROTEIN 20"/>
    <property type="match status" value="1"/>
</dbReference>
<sequence length="596" mass="68085">MSESTPAATSGNSAKCQKKNRLALEKSPYLLQHATNPVEWYPWGDEAFEKAKKENKLIFLSIGYSTCHWCHVMEKESFEDNVTAEIMNKHFVNIKVDREERPDLDRIYMSFIQATVCEGGWPMSIFLTPNLDPVGGGTYFPPEDGYGKRSFKSLLLGISMWWQERKDFVVDSKQSFNFLETILRSGVSSKSNDVISVPHDTSALKCMLLYAQYYDGEFGGFMFAPKFPQPSNFNFLFHFYSRKKTSPEGKKALEMCLHSLKKIAYGGIHDHVNGDSYPEQGAKEKREGAFCVWEYSELESLISFDKGDVSAFQLFCHHFGVKKNGNINLEDDPRGEFIQKNILCCFGSYEETAAEFDISVSEVKEILRECLQILHQERQKRPRPITDTKMVTSWQGLTISAYAKAGFALKEEKYIDRAILAANFVKKFLYDEESKTLWRCCYNGDNNEVVQINRPIIGFLDDYAFLIRGLLDLYEASLDTDWLQWAEALQETQDRLFWDVEEMGYFTSPSGDPSVKIRVKEAHDAAEPCGNSVSVHNLLKLAAYLDRKDLRSKAEETLATFSKTLKYNGIALPEMMSSLLLYHNPPTQVLISSCRC</sequence>
<accession>A0AAW1URX7</accession>
<evidence type="ECO:0000313" key="3">
    <source>
        <dbReference type="Proteomes" id="UP001431783"/>
    </source>
</evidence>
<protein>
    <recommendedName>
        <fullName evidence="1">Spermatogenesis-associated protein 20-like TRX domain-containing protein</fullName>
    </recommendedName>
</protein>
<dbReference type="InterPro" id="IPR024705">
    <property type="entry name" value="Ssp411"/>
</dbReference>
<dbReference type="InterPro" id="IPR008928">
    <property type="entry name" value="6-hairpin_glycosidase_sf"/>
</dbReference>
<dbReference type="InterPro" id="IPR004879">
    <property type="entry name" value="Ssp411-like_TRX"/>
</dbReference>